<evidence type="ECO:0000313" key="4">
    <source>
        <dbReference type="EMBL" id="ORY93462.1"/>
    </source>
</evidence>
<feature type="region of interest" description="Disordered" evidence="1">
    <location>
        <begin position="249"/>
        <end position="303"/>
    </location>
</feature>
<feature type="domain" description="DUF1206" evidence="3">
    <location>
        <begin position="40"/>
        <end position="109"/>
    </location>
</feature>
<proteinExistence type="predicted"/>
<name>A0A1X2H500_SYNRA</name>
<sequence>MAIGLVMYIIWRFWEAFTGQGTDGTMSNKANFFRYRLSPFVSGCVYAVYSYYIFEILIQASEQEQQQKAASDSFPQSWDSTALGRAGLALLGIAFIIATITQIVNAITGNFAPDMRPMGKWEKRILMLLGRIGFAGRALTFGTLSGLFWDTLANPQQNHASGRQNMVAKAISKLADSRGGRFFMMLLGVTLVIYAVFAVANAYYKLFPTPPPSRQPKFESMQNDEHRLQATPEDYQPHKHRERIVAEIEAHRHSGASSSMERVQSQPEPLREVPDAITTTATTNTTTARDSQRQSVRTAPAPA</sequence>
<evidence type="ECO:0000256" key="1">
    <source>
        <dbReference type="SAM" id="MobiDB-lite"/>
    </source>
</evidence>
<organism evidence="4 5">
    <name type="scientific">Syncephalastrum racemosum</name>
    <name type="common">Filamentous fungus</name>
    <dbReference type="NCBI Taxonomy" id="13706"/>
    <lineage>
        <taxon>Eukaryota</taxon>
        <taxon>Fungi</taxon>
        <taxon>Fungi incertae sedis</taxon>
        <taxon>Mucoromycota</taxon>
        <taxon>Mucoromycotina</taxon>
        <taxon>Mucoromycetes</taxon>
        <taxon>Mucorales</taxon>
        <taxon>Syncephalastraceae</taxon>
        <taxon>Syncephalastrum</taxon>
    </lineage>
</organism>
<dbReference type="Pfam" id="PF06724">
    <property type="entry name" value="DUF1206"/>
    <property type="match status" value="2"/>
</dbReference>
<dbReference type="OrthoDB" id="18869at2759"/>
<feature type="compositionally biased region" description="Low complexity" evidence="1">
    <location>
        <begin position="278"/>
        <end position="288"/>
    </location>
</feature>
<feature type="compositionally biased region" description="Polar residues" evidence="1">
    <location>
        <begin position="255"/>
        <end position="267"/>
    </location>
</feature>
<keyword evidence="5" id="KW-1185">Reference proteome</keyword>
<feature type="transmembrane region" description="Helical" evidence="2">
    <location>
        <begin position="182"/>
        <end position="204"/>
    </location>
</feature>
<evidence type="ECO:0000256" key="2">
    <source>
        <dbReference type="SAM" id="Phobius"/>
    </source>
</evidence>
<protein>
    <recommendedName>
        <fullName evidence="3">DUF1206 domain-containing protein</fullName>
    </recommendedName>
</protein>
<dbReference type="InParanoid" id="A0A1X2H500"/>
<dbReference type="EMBL" id="MCGN01000009">
    <property type="protein sequence ID" value="ORY93462.1"/>
    <property type="molecule type" value="Genomic_DNA"/>
</dbReference>
<dbReference type="AlphaFoldDB" id="A0A1X2H500"/>
<feature type="transmembrane region" description="Helical" evidence="2">
    <location>
        <begin position="35"/>
        <end position="54"/>
    </location>
</feature>
<evidence type="ECO:0000259" key="3">
    <source>
        <dbReference type="Pfam" id="PF06724"/>
    </source>
</evidence>
<keyword evidence="2" id="KW-0472">Membrane</keyword>
<evidence type="ECO:0000313" key="5">
    <source>
        <dbReference type="Proteomes" id="UP000242180"/>
    </source>
</evidence>
<feature type="domain" description="DUF1206" evidence="3">
    <location>
        <begin position="132"/>
        <end position="205"/>
    </location>
</feature>
<gene>
    <name evidence="4" type="ORF">BCR43DRAFT_496968</name>
</gene>
<comment type="caution">
    <text evidence="4">The sequence shown here is derived from an EMBL/GenBank/DDBJ whole genome shotgun (WGS) entry which is preliminary data.</text>
</comment>
<feature type="transmembrane region" description="Helical" evidence="2">
    <location>
        <begin position="86"/>
        <end position="107"/>
    </location>
</feature>
<keyword evidence="2" id="KW-1133">Transmembrane helix</keyword>
<reference evidence="4 5" key="1">
    <citation type="submission" date="2016-07" db="EMBL/GenBank/DDBJ databases">
        <title>Pervasive Adenine N6-methylation of Active Genes in Fungi.</title>
        <authorList>
            <consortium name="DOE Joint Genome Institute"/>
            <person name="Mondo S.J."/>
            <person name="Dannebaum R.O."/>
            <person name="Kuo R.C."/>
            <person name="Labutti K."/>
            <person name="Haridas S."/>
            <person name="Kuo A."/>
            <person name="Salamov A."/>
            <person name="Ahrendt S.R."/>
            <person name="Lipzen A."/>
            <person name="Sullivan W."/>
            <person name="Andreopoulos W.B."/>
            <person name="Clum A."/>
            <person name="Lindquist E."/>
            <person name="Daum C."/>
            <person name="Ramamoorthy G.K."/>
            <person name="Gryganskyi A."/>
            <person name="Culley D."/>
            <person name="Magnuson J.K."/>
            <person name="James T.Y."/>
            <person name="O'Malley M.A."/>
            <person name="Stajich J.E."/>
            <person name="Spatafora J.W."/>
            <person name="Visel A."/>
            <person name="Grigoriev I.V."/>
        </authorList>
    </citation>
    <scope>NUCLEOTIDE SEQUENCE [LARGE SCALE GENOMIC DNA]</scope>
    <source>
        <strain evidence="4 5">NRRL 2496</strain>
    </source>
</reference>
<accession>A0A1X2H500</accession>
<dbReference type="Proteomes" id="UP000242180">
    <property type="component" value="Unassembled WGS sequence"/>
</dbReference>
<dbReference type="InterPro" id="IPR009597">
    <property type="entry name" value="DUF1206"/>
</dbReference>
<feature type="transmembrane region" description="Helical" evidence="2">
    <location>
        <begin position="128"/>
        <end position="149"/>
    </location>
</feature>
<keyword evidence="2" id="KW-0812">Transmembrane</keyword>